<gene>
    <name evidence="3" type="ORF">FNV43_RR18121</name>
</gene>
<reference evidence="3" key="1">
    <citation type="submission" date="2020-03" db="EMBL/GenBank/DDBJ databases">
        <title>A high-quality chromosome-level genome assembly of a woody plant with both climbing and erect habits, Rhamnella rubrinervis.</title>
        <authorList>
            <person name="Lu Z."/>
            <person name="Yang Y."/>
            <person name="Zhu X."/>
            <person name="Sun Y."/>
        </authorList>
    </citation>
    <scope>NUCLEOTIDE SEQUENCE</scope>
    <source>
        <strain evidence="3">BYM</strain>
        <tissue evidence="3">Leaf</tissue>
    </source>
</reference>
<keyword evidence="2" id="KW-0812">Transmembrane</keyword>
<accession>A0A8K0GW79</accession>
<dbReference type="EMBL" id="VOIH02000008">
    <property type="protein sequence ID" value="KAF3439843.1"/>
    <property type="molecule type" value="Genomic_DNA"/>
</dbReference>
<dbReference type="PANTHER" id="PTHR33868:SF2">
    <property type="entry name" value="EXPRESSED PROTEIN"/>
    <property type="match status" value="1"/>
</dbReference>
<sequence>MAAAEARAVWQKAANRCFVQEDAKRAPKLACCQSSSSTSKQIEAGPETASHGPDYPASGFVPLSRNPSYSNLPLDRRWWLQVQPSYGYQKGLTFEQLNALESKEETLRAGIENPTSKVTEVHPQKGDLAGVGGQNNFKSSLDVDHCASDCMKKTPDLSVLYGKNVKELEDTIEICESMELDPMDCPITKQPCDFCIDQEYTWMNSEKTEPWWRMTDRDELVSLVARKSLDHIENCDLPPPRKMCCRRHPYAQIGCFDNEENLASSLNWKAPTDGLSNRTVYVEGFANSGRTHERQEYSEKEHLHYGSDKPLSSVPSHKSITETLQDSEGELSKEQLIEALCHSQTRAREAEKAANRAFAEKEHILTLFFRQASQLFAYKQWFRLLQLEALYIQVKNNDQQMSTLFPLALPWMSCKGENPRKRWHKGFKCKRGKLGRPNHDITKYAVALALGLSLVGAGLFLGWTVGWMLPSF</sequence>
<evidence type="ECO:0000313" key="3">
    <source>
        <dbReference type="EMBL" id="KAF3439843.1"/>
    </source>
</evidence>
<keyword evidence="2" id="KW-1133">Transmembrane helix</keyword>
<evidence type="ECO:0000313" key="4">
    <source>
        <dbReference type="Proteomes" id="UP000796880"/>
    </source>
</evidence>
<feature type="compositionally biased region" description="Basic and acidic residues" evidence="1">
    <location>
        <begin position="291"/>
        <end position="307"/>
    </location>
</feature>
<keyword evidence="4" id="KW-1185">Reference proteome</keyword>
<dbReference type="PANTHER" id="PTHR33868">
    <property type="entry name" value="EXPRESSED PROTEIN"/>
    <property type="match status" value="1"/>
</dbReference>
<feature type="region of interest" description="Disordered" evidence="1">
    <location>
        <begin position="291"/>
        <end position="317"/>
    </location>
</feature>
<feature type="transmembrane region" description="Helical" evidence="2">
    <location>
        <begin position="444"/>
        <end position="469"/>
    </location>
</feature>
<comment type="caution">
    <text evidence="3">The sequence shown here is derived from an EMBL/GenBank/DDBJ whole genome shotgun (WGS) entry which is preliminary data.</text>
</comment>
<evidence type="ECO:0000256" key="2">
    <source>
        <dbReference type="SAM" id="Phobius"/>
    </source>
</evidence>
<proteinExistence type="predicted"/>
<organism evidence="3 4">
    <name type="scientific">Rhamnella rubrinervis</name>
    <dbReference type="NCBI Taxonomy" id="2594499"/>
    <lineage>
        <taxon>Eukaryota</taxon>
        <taxon>Viridiplantae</taxon>
        <taxon>Streptophyta</taxon>
        <taxon>Embryophyta</taxon>
        <taxon>Tracheophyta</taxon>
        <taxon>Spermatophyta</taxon>
        <taxon>Magnoliopsida</taxon>
        <taxon>eudicotyledons</taxon>
        <taxon>Gunneridae</taxon>
        <taxon>Pentapetalae</taxon>
        <taxon>rosids</taxon>
        <taxon>fabids</taxon>
        <taxon>Rosales</taxon>
        <taxon>Rhamnaceae</taxon>
        <taxon>rhamnoid group</taxon>
        <taxon>Rhamneae</taxon>
        <taxon>Rhamnella</taxon>
    </lineage>
</organism>
<feature type="region of interest" description="Disordered" evidence="1">
    <location>
        <begin position="35"/>
        <end position="54"/>
    </location>
</feature>
<dbReference type="Proteomes" id="UP000796880">
    <property type="component" value="Unassembled WGS sequence"/>
</dbReference>
<dbReference type="OrthoDB" id="1920951at2759"/>
<protein>
    <submittedName>
        <fullName evidence="3">Uncharacterized protein</fullName>
    </submittedName>
</protein>
<name>A0A8K0GW79_9ROSA</name>
<dbReference type="AlphaFoldDB" id="A0A8K0GW79"/>
<keyword evidence="2" id="KW-0472">Membrane</keyword>
<evidence type="ECO:0000256" key="1">
    <source>
        <dbReference type="SAM" id="MobiDB-lite"/>
    </source>
</evidence>